<organism evidence="1 2">
    <name type="scientific">Halobacillus naozhouensis</name>
    <dbReference type="NCBI Taxonomy" id="554880"/>
    <lineage>
        <taxon>Bacteria</taxon>
        <taxon>Bacillati</taxon>
        <taxon>Bacillota</taxon>
        <taxon>Bacilli</taxon>
        <taxon>Bacillales</taxon>
        <taxon>Bacillaceae</taxon>
        <taxon>Halobacillus</taxon>
    </lineage>
</organism>
<dbReference type="SUPFAM" id="SSF51230">
    <property type="entry name" value="Single hybrid motif"/>
    <property type="match status" value="1"/>
</dbReference>
<dbReference type="CDD" id="cd06850">
    <property type="entry name" value="biotinyl_domain"/>
    <property type="match status" value="1"/>
</dbReference>
<evidence type="ECO:0000313" key="2">
    <source>
        <dbReference type="Proteomes" id="UP001221597"/>
    </source>
</evidence>
<dbReference type="InterPro" id="IPR011053">
    <property type="entry name" value="Single_hybrid_motif"/>
</dbReference>
<reference evidence="1 2" key="1">
    <citation type="submission" date="2023-04" db="EMBL/GenBank/DDBJ databases">
        <title>Genome sequence of Halobacillus naozhouensis KACC 21980.</title>
        <authorList>
            <person name="Kim S."/>
            <person name="Heo J."/>
            <person name="Kwon S.-W."/>
        </authorList>
    </citation>
    <scope>NUCLEOTIDE SEQUENCE [LARGE SCALE GENOMIC DNA]</scope>
    <source>
        <strain evidence="1 2">KCTC 13234</strain>
    </source>
</reference>
<gene>
    <name evidence="1" type="ORF">P9989_03595</name>
</gene>
<dbReference type="Proteomes" id="UP001221597">
    <property type="component" value="Chromosome"/>
</dbReference>
<name>A0ABY8IZ21_9BACI</name>
<dbReference type="Gene3D" id="2.40.50.100">
    <property type="match status" value="1"/>
</dbReference>
<dbReference type="RefSeq" id="WP_283077460.1">
    <property type="nucleotide sequence ID" value="NZ_CP121671.1"/>
</dbReference>
<evidence type="ECO:0000313" key="1">
    <source>
        <dbReference type="EMBL" id="WFT75494.1"/>
    </source>
</evidence>
<dbReference type="EMBL" id="CP121671">
    <property type="protein sequence ID" value="WFT75494.1"/>
    <property type="molecule type" value="Genomic_DNA"/>
</dbReference>
<proteinExistence type="predicted"/>
<protein>
    <submittedName>
        <fullName evidence="1">Biotin/lipoyl-binding protein</fullName>
    </submittedName>
</protein>
<keyword evidence="2" id="KW-1185">Reference proteome</keyword>
<accession>A0ABY8IZ21</accession>
<sequence length="87" mass="9527">MTIHEVMPIQWDSREIVTSPILGRVEEIRVKLGDIIKEGQPLLAIKKEQGSLDHIAAGIGGMVENLNVKIGDKVVQGEVLVFIKGDL</sequence>